<reference evidence="4 5" key="1">
    <citation type="submission" date="2017-03" db="EMBL/GenBank/DDBJ databases">
        <title>Genome sequence of Clostridium oryzae DSM 28571.</title>
        <authorList>
            <person name="Poehlein A."/>
            <person name="Daniel R."/>
        </authorList>
    </citation>
    <scope>NUCLEOTIDE SEQUENCE [LARGE SCALE GENOMIC DNA]</scope>
    <source>
        <strain evidence="4 5">DSM 28571</strain>
    </source>
</reference>
<dbReference type="EMBL" id="MZGV01000019">
    <property type="protein sequence ID" value="OPJ61784.1"/>
    <property type="molecule type" value="Genomic_DNA"/>
</dbReference>
<comment type="similarity">
    <text evidence="1 3">Belongs to the UPF0122 family.</text>
</comment>
<sequence length="115" mass="13835">MEDIIEVSMLLDNYGCLLTEKQFNIMSMYYYENLSLTEISEIMHTSRQATYDLIKRCNKQLYDYEKKLNLKDNLWKREKVKKDIIQQLDEAEKANGKEELICIISNIREKIMRDL</sequence>
<dbReference type="PANTHER" id="PTHR40083:SF1">
    <property type="entry name" value="UPF0122 PROTEIN YLXM"/>
    <property type="match status" value="1"/>
</dbReference>
<organism evidence="4 5">
    <name type="scientific">Clostridium oryzae</name>
    <dbReference type="NCBI Taxonomy" id="1450648"/>
    <lineage>
        <taxon>Bacteria</taxon>
        <taxon>Bacillati</taxon>
        <taxon>Bacillota</taxon>
        <taxon>Clostridia</taxon>
        <taxon>Eubacteriales</taxon>
        <taxon>Clostridiaceae</taxon>
        <taxon>Clostridium</taxon>
    </lineage>
</organism>
<gene>
    <name evidence="4" type="ORF">CLORY_20900</name>
</gene>
<dbReference type="HAMAP" id="MF_00245">
    <property type="entry name" value="UPF0122"/>
    <property type="match status" value="1"/>
</dbReference>
<dbReference type="AlphaFoldDB" id="A0A1V4IPP1"/>
<dbReference type="RefSeq" id="WP_079424016.1">
    <property type="nucleotide sequence ID" value="NZ_MZGV01000019.1"/>
</dbReference>
<dbReference type="Proteomes" id="UP000190080">
    <property type="component" value="Unassembled WGS sequence"/>
</dbReference>
<dbReference type="InterPro" id="IPR036388">
    <property type="entry name" value="WH-like_DNA-bd_sf"/>
</dbReference>
<dbReference type="InterPro" id="IPR054831">
    <property type="entry name" value="UPF0122_fam_protein"/>
</dbReference>
<dbReference type="OrthoDB" id="6392at2"/>
<comment type="function">
    <text evidence="2 3">Might take part in the signal recognition particle (SRP) pathway. This is inferred from the conservation of its genetic proximity to ftsY/ffh. May be a regulatory protein.</text>
</comment>
<dbReference type="SUPFAM" id="SSF88659">
    <property type="entry name" value="Sigma3 and sigma4 domains of RNA polymerase sigma factors"/>
    <property type="match status" value="1"/>
</dbReference>
<dbReference type="Pfam" id="PF04297">
    <property type="entry name" value="UPF0122"/>
    <property type="match status" value="1"/>
</dbReference>
<dbReference type="NCBIfam" id="NF045758">
    <property type="entry name" value="YlxM"/>
    <property type="match status" value="1"/>
</dbReference>
<dbReference type="PANTHER" id="PTHR40083">
    <property type="entry name" value="UPF0122 PROTEIN CBO2450/CLC_2298"/>
    <property type="match status" value="1"/>
</dbReference>
<dbReference type="InterPro" id="IPR013324">
    <property type="entry name" value="RNA_pol_sigma_r3/r4-like"/>
</dbReference>
<dbReference type="STRING" id="1450648.CLORY_20900"/>
<proteinExistence type="inferred from homology"/>
<dbReference type="NCBIfam" id="NF001072">
    <property type="entry name" value="PRK00118.2-2"/>
    <property type="match status" value="1"/>
</dbReference>
<dbReference type="Gene3D" id="1.10.10.10">
    <property type="entry name" value="Winged helix-like DNA-binding domain superfamily/Winged helix DNA-binding domain"/>
    <property type="match status" value="1"/>
</dbReference>
<keyword evidence="4" id="KW-0238">DNA-binding</keyword>
<dbReference type="InterPro" id="IPR007394">
    <property type="entry name" value="UPF0122"/>
</dbReference>
<protein>
    <recommendedName>
        <fullName evidence="3">UPF0122 protein CLORY_20900</fullName>
    </recommendedName>
</protein>
<comment type="caution">
    <text evidence="4">The sequence shown here is derived from an EMBL/GenBank/DDBJ whole genome shotgun (WGS) entry which is preliminary data.</text>
</comment>
<name>A0A1V4IPP1_9CLOT</name>
<evidence type="ECO:0000256" key="3">
    <source>
        <dbReference type="HAMAP-Rule" id="MF_00245"/>
    </source>
</evidence>
<keyword evidence="5" id="KW-1185">Reference proteome</keyword>
<evidence type="ECO:0000256" key="2">
    <source>
        <dbReference type="ARBA" id="ARBA00024764"/>
    </source>
</evidence>
<evidence type="ECO:0000313" key="4">
    <source>
        <dbReference type="EMBL" id="OPJ61784.1"/>
    </source>
</evidence>
<dbReference type="GO" id="GO:0003677">
    <property type="term" value="F:DNA binding"/>
    <property type="evidence" value="ECO:0007669"/>
    <property type="project" value="UniProtKB-KW"/>
</dbReference>
<evidence type="ECO:0000256" key="1">
    <source>
        <dbReference type="ARBA" id="ARBA00008720"/>
    </source>
</evidence>
<accession>A0A1V4IPP1</accession>
<evidence type="ECO:0000313" key="5">
    <source>
        <dbReference type="Proteomes" id="UP000190080"/>
    </source>
</evidence>